<gene>
    <name evidence="1" type="ORF">TM448B02627_0001</name>
</gene>
<organism evidence="1">
    <name type="scientific">viral metagenome</name>
    <dbReference type="NCBI Taxonomy" id="1070528"/>
    <lineage>
        <taxon>unclassified sequences</taxon>
        <taxon>metagenomes</taxon>
        <taxon>organismal metagenomes</taxon>
    </lineage>
</organism>
<dbReference type="AlphaFoldDB" id="A0A6M3XWQ8"/>
<proteinExistence type="predicted"/>
<sequence>MLESVDPMERQNDAIIQSSCDRRTLATIAIWLRKNGEPVGSASSVVRLGIERLREIIITHFGAEDIETSDDATDILKFVGAGKINPAGRNVATYVKKMELENAVFEGSKIDSILSPARDKAERRKEQARQGYMEAIKQMDMEVIKRAINQGQEQEPHKYRKPDNMVVETLEEATARRKHEDAELKTAMSAVPADIVIEEEDNAD</sequence>
<reference evidence="1" key="1">
    <citation type="submission" date="2020-03" db="EMBL/GenBank/DDBJ databases">
        <title>The deep terrestrial virosphere.</title>
        <authorList>
            <person name="Holmfeldt K."/>
            <person name="Nilsson E."/>
            <person name="Simone D."/>
            <person name="Lopez-Fernandez M."/>
            <person name="Wu X."/>
            <person name="de Brujin I."/>
            <person name="Lundin D."/>
            <person name="Andersson A."/>
            <person name="Bertilsson S."/>
            <person name="Dopson M."/>
        </authorList>
    </citation>
    <scope>NUCLEOTIDE SEQUENCE</scope>
    <source>
        <strain evidence="1">TM448B02627</strain>
    </source>
</reference>
<accession>A0A6M3XWQ8</accession>
<evidence type="ECO:0000313" key="1">
    <source>
        <dbReference type="EMBL" id="QJI01538.1"/>
    </source>
</evidence>
<dbReference type="EMBL" id="MT144931">
    <property type="protein sequence ID" value="QJI01538.1"/>
    <property type="molecule type" value="Genomic_DNA"/>
</dbReference>
<name>A0A6M3XWQ8_9ZZZZ</name>
<protein>
    <submittedName>
        <fullName evidence="1">Uncharacterized protein</fullName>
    </submittedName>
</protein>